<reference evidence="2 3" key="1">
    <citation type="submission" date="2016-10" db="EMBL/GenBank/DDBJ databases">
        <title>Genome sequence of the basidiomycete white-rot fungus Trametes pubescens.</title>
        <authorList>
            <person name="Makela M.R."/>
            <person name="Granchi Z."/>
            <person name="Peng M."/>
            <person name="De Vries R.P."/>
            <person name="Grigoriev I."/>
            <person name="Riley R."/>
            <person name="Hilden K."/>
        </authorList>
    </citation>
    <scope>NUCLEOTIDE SEQUENCE [LARGE SCALE GENOMIC DNA]</scope>
    <source>
        <strain evidence="2 3">FBCC735</strain>
    </source>
</reference>
<accession>A0A1M2W549</accession>
<dbReference type="AlphaFoldDB" id="A0A1M2W549"/>
<name>A0A1M2W549_TRAPU</name>
<feature type="compositionally biased region" description="Acidic residues" evidence="1">
    <location>
        <begin position="182"/>
        <end position="192"/>
    </location>
</feature>
<sequence length="1005" mass="113556">MVYGARLNHDVLLHILSLADRYTLCVLMRTCGFLNHHGPKYILQNGVHLGTDSAKAIASFMRFIESRDTLYRLSHVHTLTVSAERAYYHVAKNDAWAGKLLNTLFLLLARADNLRVLNLEEIEGILELRPNLADSIAMVGSLKKLRATAMGPRGAKMLKAFRSTLTHADLAFDFSEGTQDRDNEDEGGDNAEETSPTHLLHVSQQSLRELSVTFAKGAHRGPRYPYMARLDVQSIKRPRTRYYVHAFPNLRHLSAFECNLSIGRPLPMSELERLRSTNRREQGLDGSWSSLRSYEGSISTLYLLSPSCHIRSLKVDDEDMPMNEPYPEKNHILRSVLDNACPQHLHLSWTGGLCLLEDDFLSIWTHPALSSLVHLHLNMTLVPNEDSYDEDLVHRMESIVSRIVAPMPSLRSFWLTIRCSFMVPPPFDLLGRSVREYPLDAGEQALVEWDMNAFAHRVRAAGALGPLQSVILRVWGHRTRAEQIIRVGPKYKLDDDTSGHDRDFMAEEERQMVDFSIENLRALSGWGNDQIPYLHNDILLHILNFASKDLLRTLTQTCRMLHGQGARYLLQDGVSLVTDKQILSFMLFIVGNSGGERRRILRLRELTLSREPPSYIDAAPGSDSAPSSEAAGMLLQRLFVALASFGLLTRLTIYDSEEVLGLHPALPDAIARLDTIKQLNVSFAGPRTVKMLKALRSTLFWADISIESEVELPLKDKNPMWLLHGSQGSLRSLSATFSVSALDSPVYPLATALRLSYTDAPRTHHYVRAFPHLRVLSAWDCCGWDHDETYDELRERNQSEQEHLGSWPVLESYQGSIMNLYLLGICCPIRTVAIGHHEDELDPLMLVAVLGDARPRKLQLRIDGGHWLGDPDFLETFVHPGTEALKRFELCVNLEETDRDTDISDALATPLKDLVAFRLCLDCSSIKCDRYGAPTRQNDPLELVEQALVDWDIDEYAHRVQQEVGTPARLKSISVSMKGHRTRRSETVTLGAKWTFKDDLSDDEH</sequence>
<dbReference type="EMBL" id="MNAD01000224">
    <property type="protein sequence ID" value="OJT14880.1"/>
    <property type="molecule type" value="Genomic_DNA"/>
</dbReference>
<proteinExistence type="predicted"/>
<comment type="caution">
    <text evidence="2">The sequence shown here is derived from an EMBL/GenBank/DDBJ whole genome shotgun (WGS) entry which is preliminary data.</text>
</comment>
<dbReference type="OrthoDB" id="2758445at2759"/>
<dbReference type="Proteomes" id="UP000184267">
    <property type="component" value="Unassembled WGS sequence"/>
</dbReference>
<gene>
    <name evidence="2" type="ORF">TRAPUB_8562</name>
</gene>
<evidence type="ECO:0000313" key="2">
    <source>
        <dbReference type="EMBL" id="OJT14880.1"/>
    </source>
</evidence>
<evidence type="ECO:0000313" key="3">
    <source>
        <dbReference type="Proteomes" id="UP000184267"/>
    </source>
</evidence>
<feature type="region of interest" description="Disordered" evidence="1">
    <location>
        <begin position="176"/>
        <end position="195"/>
    </location>
</feature>
<organism evidence="2 3">
    <name type="scientific">Trametes pubescens</name>
    <name type="common">White-rot fungus</name>
    <dbReference type="NCBI Taxonomy" id="154538"/>
    <lineage>
        <taxon>Eukaryota</taxon>
        <taxon>Fungi</taxon>
        <taxon>Dikarya</taxon>
        <taxon>Basidiomycota</taxon>
        <taxon>Agaricomycotina</taxon>
        <taxon>Agaricomycetes</taxon>
        <taxon>Polyporales</taxon>
        <taxon>Polyporaceae</taxon>
        <taxon>Trametes</taxon>
    </lineage>
</organism>
<evidence type="ECO:0000256" key="1">
    <source>
        <dbReference type="SAM" id="MobiDB-lite"/>
    </source>
</evidence>
<keyword evidence="3" id="KW-1185">Reference proteome</keyword>
<dbReference type="OMA" id="IGHHEDE"/>
<protein>
    <submittedName>
        <fullName evidence="2">Uncharacterized protein</fullName>
    </submittedName>
</protein>